<feature type="region of interest" description="Disordered" evidence="2">
    <location>
        <begin position="32"/>
        <end position="89"/>
    </location>
</feature>
<feature type="compositionally biased region" description="Gly residues" evidence="2">
    <location>
        <begin position="1871"/>
        <end position="1898"/>
    </location>
</feature>
<evidence type="ECO:0000313" key="5">
    <source>
        <dbReference type="EMBL" id="NOL39598.1"/>
    </source>
</evidence>
<dbReference type="Proteomes" id="UP000534306">
    <property type="component" value="Unassembled WGS sequence"/>
</dbReference>
<proteinExistence type="predicted"/>
<dbReference type="Gene3D" id="2.180.10.10">
    <property type="entry name" value="RHS repeat-associated core"/>
    <property type="match status" value="2"/>
</dbReference>
<evidence type="ECO:0000256" key="2">
    <source>
        <dbReference type="SAM" id="MobiDB-lite"/>
    </source>
</evidence>
<evidence type="ECO:0000256" key="1">
    <source>
        <dbReference type="ARBA" id="ARBA00022737"/>
    </source>
</evidence>
<feature type="domain" description="WW" evidence="3">
    <location>
        <begin position="230"/>
        <end position="255"/>
    </location>
</feature>
<sequence length="1913" mass="205730">MRNPLRVVATGVVLVLVATLLEVQVTPVAFADGGPSVPLPQVPSTSVSEQTMGTRPTDSATAAELSGPQSDTEAPAGGGAHTATPLSPSATWEVAARTGDFTWSYPLRVPPSAGGLNPKLALSYASSGVDGRNSATNNQSSWVGEGWDLSPGFVERTYALCQDDKGDYTPPEGTGDRCWKSDNATASYNGGGGMLIRDSDTGTWRPKADDGAKVERLTGAVNGDDNGEYWKITTVDGTQYFYGSRGVAESTWTVPVFGDDTGEPCHDSTFASSSCTQAWRWNLDKVIDRNGNMILYTYEKETNSYGKNKQDDAVSYVRGGFLRRAEYGLRANDGGVQAGARVDFELDDRCIPGLADDECTFSKRGNWPDTPLRDRCVSSTCKDKHSPTFWTTKKLSKITTSVRRGAGYTPVDSWQLTQSFPDPGDGYKASLWLKSIEHTGHVGGTATLPAVTFEGTKFPNRVERMDGVGPLNRYRITAVVSEAGGVVAVTYAEPDCTASSLPYKPETNTKRCYPVSWNQDQHAERTDHFHKYVVGHVSTMDLKGTNPEQTTYYEYLGGAAWHYDTSEFVAADDKTWNEFRGYGRVRIRSGETDNPSGPPSLTELRFYRGMHGDRAGPDGGTKSESVADSENGIRVDHDWLAGQPVESTTYNGVGGATVSKQVSWPRYQGPTATRGSLKAYVVTTETQETYTTLAAGGRRVTKQVTEHDGYGLPVKVDDLGDLATAADDRCTRTTYERDAGQWLIDFPSRVETVGVRCSAAAAFPEDAISDVRNTRDLRGNITKIEQLKSRTQQAPVYFTAGTSTYDGLGRVLTSADAIGRVTKTEYTPSGAGPLTQTVVTNAKGHTVVTSHDPAWGATTKSVDANQRVTETELDPLGRTTSVWLPNRNRATESASQKYTYTISRTKLSTVTAGTLGPNDNRVTVTTLYDGHYRERQKQIPVPGGGRLLTDVRYDRLGRAYKKTAPYYNSSAVDDKLWVAADNQVASHTVTEFDGAGREIATVTFGFGVEKWRTTMRYGGDRVHQTPPPGGTATTTISDARGRPIERRTQNGTGYDSTFYTYAKAGQLETVKDPAGNVWRYGYDLRGHKIRVDDPDKGLVTKTFDDSGQVLTTTDARGSTHAFTYDPLGRQTAEYDGQVGGVKRSEWTYDTAYKGKGQIASSTRYLNGSAYVSRISNYDALGKPLTATVIIPEAEGKLAGSYTSSSIYNVDGSLASTIYPAAGDLPAETVSYGYDAAGRPLTTTGGLSGTTVPYVGETLYTRYGEVERILLGDPEVLGGRAWQSYYYTDDTRRVQRTIFDTEVYRPMQSDVRYDYDPAGNITSIADRTLDQPADVQCFQYDHLRRLTEAWTPGTDCAATPTVEGLAGPAPYWHSFGYDKVGNRTSEVQHAPAGNTTRTYTPVRPGSHQVASISQSGAPTDTFSYDEAGNTTTRTVAGKSQTLAWDTEGELAKVTSGTAVTEFAYWAGGGRMLRREPGTTTLYLGAQELSLNTKTGSLTSTRFYKHGKTTVASRTASGLTWLAADHQATLDLAVDRTTMKTTRRRQTPFGGTRGPTITFPGEKGFVGGTNDSSTGLTMIGARYYDPAQGRFLSVDPIMDASDPQQMHGYTYSNNNPVTYSDPTGMFFDDIWEGVTDIANAGAALATEALDGVREIGEGVVDVAVGAYKTVEGSVRGAAGWATGNDEAMNNGWSRAGDGLSQAWRGAGKIYEGGKKVAAFGSLVCPTCRVLGMLATGFSGTSAVENAVNGEWDKAGFDMLGVVTGVGGARTGTAASKASQNADDAYDRVMRFEDYYPIGSYSTPQIRQNIIDGHLETVRHFEAAALYKRWNWSFYGAGLYGSLVAGAHQKKRPSLGPLLYFDIGDHLLRNSGGGRVGGGVGGGGGGSRGSGGGGGSAGGDGCRVPSGPGRLGGRTC</sequence>
<name>A0A7Y4KVV9_9ACTN</name>
<feature type="region of interest" description="Disordered" evidence="2">
    <location>
        <begin position="1871"/>
        <end position="1913"/>
    </location>
</feature>
<accession>A0A7Y4KVV9</accession>
<dbReference type="EMBL" id="JACHKF010000001">
    <property type="protein sequence ID" value="MBB6567807.1"/>
    <property type="molecule type" value="Genomic_DNA"/>
</dbReference>
<dbReference type="Pfam" id="PF25023">
    <property type="entry name" value="TEN_YD-shell"/>
    <property type="match status" value="1"/>
</dbReference>
<feature type="compositionally biased region" description="Polar residues" evidence="2">
    <location>
        <begin position="42"/>
        <end position="60"/>
    </location>
</feature>
<dbReference type="PROSITE" id="PS01159">
    <property type="entry name" value="WW_DOMAIN_1"/>
    <property type="match status" value="1"/>
</dbReference>
<dbReference type="Proteomes" id="UP000553957">
    <property type="component" value="Unassembled WGS sequence"/>
</dbReference>
<dbReference type="InterPro" id="IPR056823">
    <property type="entry name" value="TEN-like_YD-shell"/>
</dbReference>
<dbReference type="RefSeq" id="WP_171671361.1">
    <property type="nucleotide sequence ID" value="NZ_BAAAGT010000003.1"/>
</dbReference>
<dbReference type="InterPro" id="IPR022385">
    <property type="entry name" value="Rhs_assc_core"/>
</dbReference>
<evidence type="ECO:0000313" key="4">
    <source>
        <dbReference type="EMBL" id="MBB6567807.1"/>
    </source>
</evidence>
<dbReference type="PANTHER" id="PTHR32305:SF17">
    <property type="entry name" value="TRNA NUCLEASE WAPA"/>
    <property type="match status" value="1"/>
</dbReference>
<dbReference type="InterPro" id="IPR031325">
    <property type="entry name" value="RHS_repeat"/>
</dbReference>
<dbReference type="InterPro" id="IPR050708">
    <property type="entry name" value="T6SS_VgrG/RHS"/>
</dbReference>
<dbReference type="Pfam" id="PF05593">
    <property type="entry name" value="RHS_repeat"/>
    <property type="match status" value="2"/>
</dbReference>
<dbReference type="InterPro" id="IPR001202">
    <property type="entry name" value="WW_dom"/>
</dbReference>
<comment type="caution">
    <text evidence="5">The sequence shown here is derived from an EMBL/GenBank/DDBJ whole genome shotgun (WGS) entry which is preliminary data.</text>
</comment>
<feature type="region of interest" description="Disordered" evidence="2">
    <location>
        <begin position="1390"/>
        <end position="1418"/>
    </location>
</feature>
<dbReference type="NCBIfam" id="TIGR03696">
    <property type="entry name" value="Rhs_assc_core"/>
    <property type="match status" value="1"/>
</dbReference>
<protein>
    <submittedName>
        <fullName evidence="5">RHS repeat-associated core domain-containing protein</fullName>
    </submittedName>
    <submittedName>
        <fullName evidence="4">RHS repeat-associated protein</fullName>
    </submittedName>
</protein>
<evidence type="ECO:0000259" key="3">
    <source>
        <dbReference type="PROSITE" id="PS01159"/>
    </source>
</evidence>
<dbReference type="NCBIfam" id="TIGR01643">
    <property type="entry name" value="YD_repeat_2x"/>
    <property type="match status" value="2"/>
</dbReference>
<evidence type="ECO:0000313" key="7">
    <source>
        <dbReference type="Proteomes" id="UP000553957"/>
    </source>
</evidence>
<feature type="compositionally biased region" description="Polar residues" evidence="2">
    <location>
        <begin position="1407"/>
        <end position="1418"/>
    </location>
</feature>
<keyword evidence="6" id="KW-1185">Reference proteome</keyword>
<dbReference type="InterPro" id="IPR006530">
    <property type="entry name" value="YD"/>
</dbReference>
<reference evidence="4 7" key="2">
    <citation type="submission" date="2020-08" db="EMBL/GenBank/DDBJ databases">
        <title>Sequencing the genomes of 1000 actinobacteria strains.</title>
        <authorList>
            <person name="Klenk H.-P."/>
        </authorList>
    </citation>
    <scope>NUCLEOTIDE SEQUENCE [LARGE SCALE GENOMIC DNA]</scope>
    <source>
        <strain evidence="4 7">DSM 15626</strain>
    </source>
</reference>
<dbReference type="EMBL" id="JABJRC010000001">
    <property type="protein sequence ID" value="NOL39598.1"/>
    <property type="molecule type" value="Genomic_DNA"/>
</dbReference>
<gene>
    <name evidence="4" type="ORF">HNR71_003444</name>
    <name evidence="5" type="ORF">HPO96_05000</name>
</gene>
<reference evidence="5 6" key="1">
    <citation type="submission" date="2020-05" db="EMBL/GenBank/DDBJ databases">
        <title>Genome sequence of Kribbella sandramycini ATCC 39419.</title>
        <authorList>
            <person name="Maclea K.S."/>
            <person name="Fair J.L."/>
        </authorList>
    </citation>
    <scope>NUCLEOTIDE SEQUENCE [LARGE SCALE GENOMIC DNA]</scope>
    <source>
        <strain evidence="5 6">ATCC 39419</strain>
    </source>
</reference>
<feature type="region of interest" description="Disordered" evidence="2">
    <location>
        <begin position="1539"/>
        <end position="1563"/>
    </location>
</feature>
<dbReference type="PANTHER" id="PTHR32305">
    <property type="match status" value="1"/>
</dbReference>
<keyword evidence="1" id="KW-0677">Repeat</keyword>
<evidence type="ECO:0000313" key="6">
    <source>
        <dbReference type="Proteomes" id="UP000534306"/>
    </source>
</evidence>
<organism evidence="5 6">
    <name type="scientific">Kribbella sandramycini</name>
    <dbReference type="NCBI Taxonomy" id="60450"/>
    <lineage>
        <taxon>Bacteria</taxon>
        <taxon>Bacillati</taxon>
        <taxon>Actinomycetota</taxon>
        <taxon>Actinomycetes</taxon>
        <taxon>Propionibacteriales</taxon>
        <taxon>Kribbellaceae</taxon>
        <taxon>Kribbella</taxon>
    </lineage>
</organism>